<accession>A0A812VGL0</accession>
<reference evidence="2" key="1">
    <citation type="submission" date="2021-02" db="EMBL/GenBank/DDBJ databases">
        <authorList>
            <person name="Dougan E. K."/>
            <person name="Rhodes N."/>
            <person name="Thang M."/>
            <person name="Chan C."/>
        </authorList>
    </citation>
    <scope>NUCLEOTIDE SEQUENCE</scope>
</reference>
<dbReference type="AlphaFoldDB" id="A0A812VGL0"/>
<feature type="region of interest" description="Disordered" evidence="1">
    <location>
        <begin position="1"/>
        <end position="26"/>
    </location>
</feature>
<dbReference type="Proteomes" id="UP000604046">
    <property type="component" value="Unassembled WGS sequence"/>
</dbReference>
<evidence type="ECO:0000313" key="2">
    <source>
        <dbReference type="EMBL" id="CAE7616471.1"/>
    </source>
</evidence>
<name>A0A812VGL0_9DINO</name>
<proteinExistence type="predicted"/>
<evidence type="ECO:0000256" key="1">
    <source>
        <dbReference type="SAM" id="MobiDB-lite"/>
    </source>
</evidence>
<sequence length="185" mass="21125">MANRTNTYNHYGGRRRRGENSGYAPWENGNWQWRRDDWRRTPKPSTAAANFDMNRAQDLVHKYRTAGEELYNHAVHARTPNHPETCMEDVVPEMPSPVTWTNMVNAGMPSYSYQQPMMHDGFGWAEWPGFINVPQAAPVPAVMSMNYECKVQHIIDSIVQLQGMGPQQVAQLLKDTAAAQGQYED</sequence>
<dbReference type="EMBL" id="CAJNDS010002845">
    <property type="protein sequence ID" value="CAE7616471.1"/>
    <property type="molecule type" value="Genomic_DNA"/>
</dbReference>
<organism evidence="2 3">
    <name type="scientific">Symbiodinium natans</name>
    <dbReference type="NCBI Taxonomy" id="878477"/>
    <lineage>
        <taxon>Eukaryota</taxon>
        <taxon>Sar</taxon>
        <taxon>Alveolata</taxon>
        <taxon>Dinophyceae</taxon>
        <taxon>Suessiales</taxon>
        <taxon>Symbiodiniaceae</taxon>
        <taxon>Symbiodinium</taxon>
    </lineage>
</organism>
<dbReference type="OrthoDB" id="407751at2759"/>
<protein>
    <submittedName>
        <fullName evidence="2">Uncharacterized protein</fullName>
    </submittedName>
</protein>
<evidence type="ECO:0000313" key="3">
    <source>
        <dbReference type="Proteomes" id="UP000604046"/>
    </source>
</evidence>
<gene>
    <name evidence="2" type="ORF">SNAT2548_LOCUS35041</name>
</gene>
<keyword evidence="3" id="KW-1185">Reference proteome</keyword>
<comment type="caution">
    <text evidence="2">The sequence shown here is derived from an EMBL/GenBank/DDBJ whole genome shotgun (WGS) entry which is preliminary data.</text>
</comment>